<dbReference type="EMBL" id="GBRH01201912">
    <property type="protein sequence ID" value="JAD95983.1"/>
    <property type="molecule type" value="Transcribed_RNA"/>
</dbReference>
<reference evidence="1" key="1">
    <citation type="submission" date="2014-09" db="EMBL/GenBank/DDBJ databases">
        <authorList>
            <person name="Magalhaes I.L.F."/>
            <person name="Oliveira U."/>
            <person name="Santos F.R."/>
            <person name="Vidigal T.H.D.A."/>
            <person name="Brescovit A.D."/>
            <person name="Santos A.J."/>
        </authorList>
    </citation>
    <scope>NUCLEOTIDE SEQUENCE</scope>
    <source>
        <tissue evidence="1">Shoot tissue taken approximately 20 cm above the soil surface</tissue>
    </source>
</reference>
<evidence type="ECO:0000313" key="1">
    <source>
        <dbReference type="EMBL" id="JAD95983.1"/>
    </source>
</evidence>
<dbReference type="AlphaFoldDB" id="A0A0A9EAC1"/>
<accession>A0A0A9EAC1</accession>
<sequence length="44" mass="4924">MSKRTIARRSKPNPKAHATWSVLPFLFKISCSVTPHPKTSNQSS</sequence>
<proteinExistence type="predicted"/>
<protein>
    <submittedName>
        <fullName evidence="1">Uncharacterized protein</fullName>
    </submittedName>
</protein>
<name>A0A0A9EAC1_ARUDO</name>
<reference evidence="1" key="2">
    <citation type="journal article" date="2015" name="Data Brief">
        <title>Shoot transcriptome of the giant reed, Arundo donax.</title>
        <authorList>
            <person name="Barrero R.A."/>
            <person name="Guerrero F.D."/>
            <person name="Moolhuijzen P."/>
            <person name="Goolsby J.A."/>
            <person name="Tidwell J."/>
            <person name="Bellgard S.E."/>
            <person name="Bellgard M.I."/>
        </authorList>
    </citation>
    <scope>NUCLEOTIDE SEQUENCE</scope>
    <source>
        <tissue evidence="1">Shoot tissue taken approximately 20 cm above the soil surface</tissue>
    </source>
</reference>
<organism evidence="1">
    <name type="scientific">Arundo donax</name>
    <name type="common">Giant reed</name>
    <name type="synonym">Donax arundinaceus</name>
    <dbReference type="NCBI Taxonomy" id="35708"/>
    <lineage>
        <taxon>Eukaryota</taxon>
        <taxon>Viridiplantae</taxon>
        <taxon>Streptophyta</taxon>
        <taxon>Embryophyta</taxon>
        <taxon>Tracheophyta</taxon>
        <taxon>Spermatophyta</taxon>
        <taxon>Magnoliopsida</taxon>
        <taxon>Liliopsida</taxon>
        <taxon>Poales</taxon>
        <taxon>Poaceae</taxon>
        <taxon>PACMAD clade</taxon>
        <taxon>Arundinoideae</taxon>
        <taxon>Arundineae</taxon>
        <taxon>Arundo</taxon>
    </lineage>
</organism>